<dbReference type="PANTHER" id="PTHR10060">
    <property type="entry name" value="TATD FAMILY DEOXYRIBONUCLEASE"/>
    <property type="match status" value="1"/>
</dbReference>
<name>A0A0E0EID5_9ORYZ</name>
<dbReference type="SUPFAM" id="SSF51556">
    <property type="entry name" value="Metallo-dependent hydrolases"/>
    <property type="match status" value="2"/>
</dbReference>
<dbReference type="InterPro" id="IPR001130">
    <property type="entry name" value="TatD-like"/>
</dbReference>
<evidence type="ECO:0000313" key="6">
    <source>
        <dbReference type="EnsemblPlants" id="OMERI08G04120.1"/>
    </source>
</evidence>
<evidence type="ECO:0000256" key="1">
    <source>
        <dbReference type="ARBA" id="ARBA00009275"/>
    </source>
</evidence>
<dbReference type="GO" id="GO:0005829">
    <property type="term" value="C:cytosol"/>
    <property type="evidence" value="ECO:0007669"/>
    <property type="project" value="TreeGrafter"/>
</dbReference>
<dbReference type="PANTHER" id="PTHR10060:SF15">
    <property type="entry name" value="DEOXYRIBONUCLEASE TATDN1"/>
    <property type="match status" value="1"/>
</dbReference>
<evidence type="ECO:0000313" key="7">
    <source>
        <dbReference type="Proteomes" id="UP000008021"/>
    </source>
</evidence>
<keyword evidence="7" id="KW-1185">Reference proteome</keyword>
<reference evidence="6" key="1">
    <citation type="submission" date="2015-04" db="UniProtKB">
        <authorList>
            <consortium name="EnsemblPlants"/>
        </authorList>
    </citation>
    <scope>IDENTIFICATION</scope>
</reference>
<dbReference type="Proteomes" id="UP000008021">
    <property type="component" value="Chromosome 8"/>
</dbReference>
<organism evidence="6">
    <name type="scientific">Oryza meridionalis</name>
    <dbReference type="NCBI Taxonomy" id="40149"/>
    <lineage>
        <taxon>Eukaryota</taxon>
        <taxon>Viridiplantae</taxon>
        <taxon>Streptophyta</taxon>
        <taxon>Embryophyta</taxon>
        <taxon>Tracheophyta</taxon>
        <taxon>Spermatophyta</taxon>
        <taxon>Magnoliopsida</taxon>
        <taxon>Liliopsida</taxon>
        <taxon>Poales</taxon>
        <taxon>Poaceae</taxon>
        <taxon>BOP clade</taxon>
        <taxon>Oryzoideae</taxon>
        <taxon>Oryzeae</taxon>
        <taxon>Oryzinae</taxon>
        <taxon>Oryza</taxon>
    </lineage>
</organism>
<dbReference type="EnsemblPlants" id="OMERI08G04120.1">
    <property type="protein sequence ID" value="OMERI08G04120.1"/>
    <property type="gene ID" value="OMERI08G04120"/>
</dbReference>
<dbReference type="AlphaFoldDB" id="A0A0E0EID5"/>
<evidence type="ECO:0000256" key="4">
    <source>
        <dbReference type="ARBA" id="ARBA00022801"/>
    </source>
</evidence>
<comment type="similarity">
    <text evidence="1">Belongs to the metallo-dependent hydrolases superfamily. TatD-type hydrolase family.</text>
</comment>
<dbReference type="GO" id="GO:0046872">
    <property type="term" value="F:metal ion binding"/>
    <property type="evidence" value="ECO:0007669"/>
    <property type="project" value="UniProtKB-KW"/>
</dbReference>
<evidence type="ECO:0000256" key="2">
    <source>
        <dbReference type="ARBA" id="ARBA00022722"/>
    </source>
</evidence>
<keyword evidence="3" id="KW-0479">Metal-binding</keyword>
<dbReference type="Gene3D" id="3.20.20.140">
    <property type="entry name" value="Metal-dependent hydrolases"/>
    <property type="match status" value="2"/>
</dbReference>
<proteinExistence type="inferred from homology"/>
<evidence type="ECO:0000256" key="3">
    <source>
        <dbReference type="ARBA" id="ARBA00022723"/>
    </source>
</evidence>
<reference evidence="6" key="2">
    <citation type="submission" date="2018-05" db="EMBL/GenBank/DDBJ databases">
        <title>OmerRS3 (Oryza meridionalis Reference Sequence Version 3).</title>
        <authorList>
            <person name="Zhang J."/>
            <person name="Kudrna D."/>
            <person name="Lee S."/>
            <person name="Talag J."/>
            <person name="Welchert J."/>
            <person name="Wing R.A."/>
        </authorList>
    </citation>
    <scope>NUCLEOTIDE SEQUENCE [LARGE SCALE GENOMIC DNA]</scope>
    <source>
        <strain evidence="6">cv. OR44</strain>
    </source>
</reference>
<dbReference type="Gramene" id="OMERI08G04120.1">
    <property type="protein sequence ID" value="OMERI08G04120.1"/>
    <property type="gene ID" value="OMERI08G04120"/>
</dbReference>
<dbReference type="InterPro" id="IPR032466">
    <property type="entry name" value="Metal_Hydrolase"/>
</dbReference>
<dbReference type="GO" id="GO:0008296">
    <property type="term" value="F:3'-5'-DNA exonuclease activity"/>
    <property type="evidence" value="ECO:0007669"/>
    <property type="project" value="TreeGrafter"/>
</dbReference>
<evidence type="ECO:0000256" key="5">
    <source>
        <dbReference type="SAM" id="MobiDB-lite"/>
    </source>
</evidence>
<dbReference type="InterPro" id="IPR050891">
    <property type="entry name" value="TatD-type_Hydrolase"/>
</dbReference>
<feature type="region of interest" description="Disordered" evidence="5">
    <location>
        <begin position="1"/>
        <end position="65"/>
    </location>
</feature>
<dbReference type="InterPro" id="IPR012871">
    <property type="entry name" value="DUF1668_ORYSA"/>
</dbReference>
<dbReference type="Pfam" id="PF01026">
    <property type="entry name" value="TatD_DNase"/>
    <property type="match status" value="2"/>
</dbReference>
<keyword evidence="2" id="KW-0540">Nuclease</keyword>
<keyword evidence="4" id="KW-0378">Hydrolase</keyword>
<accession>A0A0E0EID5</accession>
<sequence>MAATGDATVMGGGVAGRAAGEGWRAGGSGAARGSEERSGARAPPPAAAHRPRGPRGGDGSGGRSRMAAAAVGTGWGWIRRRRDALRRACWRRGGRCEPGWRSRCEADSARRERRAKEIQSNSIRLIDLLMMSTTRRFVYLLLEEFGRRRSNYTLRNIDMDRFFLPRPSPVPYVASAADAVEYASLPCPAMTFNPPFSTLFGNQKMEFLLLGGNHNNAVVAVDQTCRTVLYDPGEHAVRTMPALPYQVRLPTTSVTVGDDLYILDTSRRHVNDDGGGNDWRCHALPPPPPPLSHKSDLHVHSYAVVGDTEIWMSSTHGSGIYCFDTVSHVWSTVATGWKLPFVGLAEYCHEHGLWFGLSCSTGDRRRSLVLSALDLDGTKLPVLHRLPLEFTPPDALNLVSSYLVNLGAGKFCIARFFQTDEDHRDGEELFAVLTAVEVERCDDDDDDAGGGANGGGLRMLKHRSEMYKLASEMMYWTLLPSKDMPRLGDPDADLIRRVLWEIGYIYCIYINRDKTSLFLCSQSSRTLWLATLGGCLFLTSNTINLVLDKIDSPNARTWSRRRLGIYHGKQCHAADIPAVIARAWAAGVDRIIVTGGSLKESREVLEIAETDGTLFCTVGVHPTRCGEFEESGDPEGHFQALLALAKVEIAKGKTSENLEVLQERMMIETDSPYCDIKNTHAGIKFVKSVWPSKKKEKYEPDSTVKGRNEPCLVRQVLEVVAGCKGISDIEGLSKTLYHNTCRLISDPINHHQDFFN</sequence>
<protein>
    <submittedName>
        <fullName evidence="6">Uncharacterized protein</fullName>
    </submittedName>
</protein>
<dbReference type="Pfam" id="PF07893">
    <property type="entry name" value="DUF1668"/>
    <property type="match status" value="1"/>
</dbReference>